<dbReference type="AlphaFoldDB" id="A0A667ZDB3"/>
<reference evidence="1" key="1">
    <citation type="submission" date="2019-06" db="EMBL/GenBank/DDBJ databases">
        <authorList>
            <consortium name="Wellcome Sanger Institute Data Sharing"/>
        </authorList>
    </citation>
    <scope>NUCLEOTIDE SEQUENCE [LARGE SCALE GENOMIC DNA]</scope>
</reference>
<evidence type="ECO:0000313" key="2">
    <source>
        <dbReference type="Proteomes" id="UP000472263"/>
    </source>
</evidence>
<dbReference type="Proteomes" id="UP000472263">
    <property type="component" value="Chromosome 9"/>
</dbReference>
<accession>A0A667ZDB3</accession>
<reference evidence="1" key="2">
    <citation type="submission" date="2025-08" db="UniProtKB">
        <authorList>
            <consortium name="Ensembl"/>
        </authorList>
    </citation>
    <scope>IDENTIFICATION</scope>
</reference>
<sequence length="51" mass="6028">MFFMISFQLIKCKRQETPEPEWRDGEEEGDVEARARGQPVQWLLLFLALTS</sequence>
<reference evidence="1" key="3">
    <citation type="submission" date="2025-09" db="UniProtKB">
        <authorList>
            <consortium name="Ensembl"/>
        </authorList>
    </citation>
    <scope>IDENTIFICATION</scope>
</reference>
<evidence type="ECO:0000313" key="1">
    <source>
        <dbReference type="Ensembl" id="ENSMMDP00005036598.1"/>
    </source>
</evidence>
<protein>
    <submittedName>
        <fullName evidence="1">Uncharacterized protein</fullName>
    </submittedName>
</protein>
<proteinExistence type="predicted"/>
<name>A0A667ZDB3_9TELE</name>
<keyword evidence="2" id="KW-1185">Reference proteome</keyword>
<dbReference type="InParanoid" id="A0A667ZDB3"/>
<dbReference type="Ensembl" id="ENSMMDT00005037386.1">
    <property type="protein sequence ID" value="ENSMMDP00005036598.1"/>
    <property type="gene ID" value="ENSMMDG00005017121.1"/>
</dbReference>
<organism evidence="1 2">
    <name type="scientific">Myripristis murdjan</name>
    <name type="common">pinecone soldierfish</name>
    <dbReference type="NCBI Taxonomy" id="586833"/>
    <lineage>
        <taxon>Eukaryota</taxon>
        <taxon>Metazoa</taxon>
        <taxon>Chordata</taxon>
        <taxon>Craniata</taxon>
        <taxon>Vertebrata</taxon>
        <taxon>Euteleostomi</taxon>
        <taxon>Actinopterygii</taxon>
        <taxon>Neopterygii</taxon>
        <taxon>Teleostei</taxon>
        <taxon>Neoteleostei</taxon>
        <taxon>Acanthomorphata</taxon>
        <taxon>Holocentriformes</taxon>
        <taxon>Holocentridae</taxon>
        <taxon>Myripristis</taxon>
    </lineage>
</organism>